<evidence type="ECO:0000313" key="4">
    <source>
        <dbReference type="Proteomes" id="UP000195755"/>
    </source>
</evidence>
<evidence type="ECO:0000256" key="1">
    <source>
        <dbReference type="SAM" id="MobiDB-lite"/>
    </source>
</evidence>
<feature type="compositionally biased region" description="Pro residues" evidence="1">
    <location>
        <begin position="29"/>
        <end position="39"/>
    </location>
</feature>
<keyword evidence="2" id="KW-0472">Membrane</keyword>
<evidence type="ECO:0000313" key="3">
    <source>
        <dbReference type="EMBL" id="ARZ70998.1"/>
    </source>
</evidence>
<feature type="transmembrane region" description="Helical" evidence="2">
    <location>
        <begin position="69"/>
        <end position="88"/>
    </location>
</feature>
<keyword evidence="2" id="KW-0812">Transmembrane</keyword>
<sequence length="314" mass="32512">MSTEADPRPQSAPTLAARRPSVPAQALPVHPPRTAPLPPSLFAEPRGHAAPETAAEPAPVRARGPVRTVAAAVCLVLGVGLIGGAVATGRQADAPGRRTAAERDFAEGRTLWRTVPVDELFPPTVRGAGAGPGGADRRWTRVGVAPDADCAGAFDPPLARVLAPAGCARLLRATYTDATSTTVTTVGLLVTATDEEGMRALRTRFTGERLAERTDLMPRPYAPPGTVAEGFGDPQRVSWHIGVLVDVPAVVYTVTGFADGRTDMPPQPAAQAVAHGATTAPAQAGLGHDASALAERMEAALRRALRAAAREDAR</sequence>
<evidence type="ECO:0000256" key="2">
    <source>
        <dbReference type="SAM" id="Phobius"/>
    </source>
</evidence>
<name>A0A1Z2L9U9_9ACTN</name>
<dbReference type="RefSeq" id="WP_234366175.1">
    <property type="nucleotide sequence ID" value="NZ_CP021744.1"/>
</dbReference>
<feature type="compositionally biased region" description="Low complexity" evidence="1">
    <location>
        <begin position="50"/>
        <end position="59"/>
    </location>
</feature>
<dbReference type="EMBL" id="CP021744">
    <property type="protein sequence ID" value="ARZ70998.1"/>
    <property type="molecule type" value="Genomic_DNA"/>
</dbReference>
<feature type="region of interest" description="Disordered" evidence="1">
    <location>
        <begin position="1"/>
        <end position="59"/>
    </location>
</feature>
<dbReference type="AlphaFoldDB" id="A0A1Z2L9U9"/>
<accession>A0A1Z2L9U9</accession>
<protein>
    <submittedName>
        <fullName evidence="3">Uncharacterized protein</fullName>
    </submittedName>
</protein>
<organism evidence="3 4">
    <name type="scientific">Streptomyces albireticuli</name>
    <dbReference type="NCBI Taxonomy" id="1940"/>
    <lineage>
        <taxon>Bacteria</taxon>
        <taxon>Bacillati</taxon>
        <taxon>Actinomycetota</taxon>
        <taxon>Actinomycetes</taxon>
        <taxon>Kitasatosporales</taxon>
        <taxon>Streptomycetaceae</taxon>
        <taxon>Streptomyces</taxon>
    </lineage>
</organism>
<gene>
    <name evidence="3" type="ORF">SMD11_5410</name>
</gene>
<keyword evidence="2" id="KW-1133">Transmembrane helix</keyword>
<dbReference type="KEGG" id="salj:SMD11_5410"/>
<dbReference type="Proteomes" id="UP000195755">
    <property type="component" value="Chromosome"/>
</dbReference>
<reference evidence="3 4" key="1">
    <citation type="submission" date="2017-06" db="EMBL/GenBank/DDBJ databases">
        <title>Streptomyces albireticuli Genome sequencing and assembly.</title>
        <authorList>
            <person name="Wang Y."/>
            <person name="Du B."/>
            <person name="Ding Y."/>
            <person name="Liu H."/>
            <person name="Hou Q."/>
            <person name="Liu K."/>
            <person name="Yao L."/>
            <person name="Wang C."/>
        </authorList>
    </citation>
    <scope>NUCLEOTIDE SEQUENCE [LARGE SCALE GENOMIC DNA]</scope>
    <source>
        <strain evidence="3 4">MDJK11</strain>
    </source>
</reference>
<proteinExistence type="predicted"/>